<dbReference type="Pfam" id="PF14267">
    <property type="entry name" value="DUF4357"/>
    <property type="match status" value="1"/>
</dbReference>
<dbReference type="Pfam" id="PF10544">
    <property type="entry name" value="T5orf172"/>
    <property type="match status" value="1"/>
</dbReference>
<feature type="domain" description="Bacteriophage T5 Orf172 DNA-binding" evidence="1">
    <location>
        <begin position="11"/>
        <end position="92"/>
    </location>
</feature>
<proteinExistence type="predicted"/>
<dbReference type="Proteomes" id="UP000487882">
    <property type="component" value="Unassembled WGS sequence"/>
</dbReference>
<reference evidence="2 3" key="1">
    <citation type="submission" date="2019-09" db="EMBL/GenBank/DDBJ databases">
        <title>Bifidobacterium canis sp. nov., isolated from the digestive tract of German Shepherd dog puppy.</title>
        <authorList>
            <person name="Bunesova V."/>
        </authorList>
    </citation>
    <scope>NUCLEOTIDE SEQUENCE [LARGE SCALE GENOMIC DNA]</scope>
    <source>
        <strain evidence="2 3">GSD1FS</strain>
    </source>
</reference>
<dbReference type="InterPro" id="IPR018306">
    <property type="entry name" value="Phage_T5_Orf172_DNA-bd"/>
</dbReference>
<name>A0A7K1J406_9BIFI</name>
<dbReference type="EMBL" id="WNLP01000002">
    <property type="protein sequence ID" value="MUH59280.1"/>
    <property type="molecule type" value="Genomic_DNA"/>
</dbReference>
<dbReference type="SMART" id="SM00974">
    <property type="entry name" value="T5orf172"/>
    <property type="match status" value="1"/>
</dbReference>
<comment type="caution">
    <text evidence="2">The sequence shown here is derived from an EMBL/GenBank/DDBJ whole genome shotgun (WGS) entry which is preliminary data.</text>
</comment>
<keyword evidence="3" id="KW-1185">Reference proteome</keyword>
<accession>A0A7K1J406</accession>
<dbReference type="AlphaFoldDB" id="A0A7K1J406"/>
<sequence>MATGVLYVMSSAVKGLIKIGKTETRNFPERMRKLETDGYRNVTSFKRRFAIEVEDYDEKERMLDEIFSKARVSESELFALDIDLAVKLLSSFEGRQIYPEAEPKEQVFAEATKQHHEHTDVLKIPNGTYYLVRKKPPLHVQMIVEDGELTIPAGQRVSTTEGASIDPHTRIGAQRRECVDQAGVVIKDMHFDTPSAAGVFAIGRACNGWKEWKTEDGRVIGSFR</sequence>
<gene>
    <name evidence="2" type="ORF">GSD1FS_0597</name>
</gene>
<evidence type="ECO:0000259" key="1">
    <source>
        <dbReference type="SMART" id="SM00974"/>
    </source>
</evidence>
<protein>
    <recommendedName>
        <fullName evidence="1">Bacteriophage T5 Orf172 DNA-binding domain-containing protein</fullName>
    </recommendedName>
</protein>
<evidence type="ECO:0000313" key="2">
    <source>
        <dbReference type="EMBL" id="MUH59280.1"/>
    </source>
</evidence>
<organism evidence="2 3">
    <name type="scientific">Bifidobacterium canis</name>
    <dbReference type="NCBI Taxonomy" id="2610880"/>
    <lineage>
        <taxon>Bacteria</taxon>
        <taxon>Bacillati</taxon>
        <taxon>Actinomycetota</taxon>
        <taxon>Actinomycetes</taxon>
        <taxon>Bifidobacteriales</taxon>
        <taxon>Bifidobacteriaceae</taxon>
        <taxon>Bifidobacterium</taxon>
    </lineage>
</organism>
<dbReference type="RefSeq" id="WP_196425010.1">
    <property type="nucleotide sequence ID" value="NZ_WNLP01000002.1"/>
</dbReference>
<evidence type="ECO:0000313" key="3">
    <source>
        <dbReference type="Proteomes" id="UP000487882"/>
    </source>
</evidence>
<dbReference type="InterPro" id="IPR025579">
    <property type="entry name" value="DUF4357"/>
</dbReference>